<organism evidence="1 2">
    <name type="scientific">Lysobacter arvi</name>
    <dbReference type="NCBI Taxonomy" id="3038776"/>
    <lineage>
        <taxon>Bacteria</taxon>
        <taxon>Pseudomonadati</taxon>
        <taxon>Pseudomonadota</taxon>
        <taxon>Gammaproteobacteria</taxon>
        <taxon>Lysobacterales</taxon>
        <taxon>Lysobacteraceae</taxon>
        <taxon>Lysobacter</taxon>
    </lineage>
</organism>
<dbReference type="Gene3D" id="1.25.40.10">
    <property type="entry name" value="Tetratricopeptide repeat domain"/>
    <property type="match status" value="1"/>
</dbReference>
<protein>
    <recommendedName>
        <fullName evidence="3">Tetratricopeptide repeat protein</fullName>
    </recommendedName>
</protein>
<comment type="caution">
    <text evidence="1">The sequence shown here is derived from an EMBL/GenBank/DDBJ whole genome shotgun (WGS) entry which is preliminary data.</text>
</comment>
<proteinExistence type="predicted"/>
<dbReference type="EMBL" id="JARUHG010000001">
    <property type="protein sequence ID" value="MDR0181750.1"/>
    <property type="molecule type" value="Genomic_DNA"/>
</dbReference>
<sequence length="374" mass="41697">MPSAHSRIWADAAVCCVKLHRWQEAIDYAHRALSAGDERNFVVHDALSHAHGALGEREQVRAHGLRALTLRDAQFGVEPAVPLASLPPLPPAPSEDTRAKNVLAFSLFGARPKYCENAIINALEQPRLYPHWTCRFYLDDSVPPDVRARLLQAGAQVVDVSDALRTWPGPMWRFAALEDASLHRVAFRDADSVISRREADAVTQWCQSPHRFHALRDGPTHTELLLAGLWGVVSGSLPPLNALMQAFLAKPLASRHFADQHFLREQVWPYARRDLLQHDSQFGFMGALPFADGLPPDDFHVGCSEGESGFARQSEWPDGTPVRWWFRAHAENGGIQSCRSDNVVRDGRITDALPKRYAALLAVGRGTIEVERRD</sequence>
<evidence type="ECO:0008006" key="3">
    <source>
        <dbReference type="Google" id="ProtNLM"/>
    </source>
</evidence>
<name>A0ABU1C9H3_9GAMM</name>
<reference evidence="1 2" key="1">
    <citation type="submission" date="2023-04" db="EMBL/GenBank/DDBJ databases">
        <title>Lysobacter sp. strain UC isolated from soil sample.</title>
        <authorList>
            <person name="Choksket S."/>
            <person name="Harshvardhan F."/>
            <person name="Rana R."/>
            <person name="Patil P.B."/>
            <person name="Korpole S."/>
        </authorList>
    </citation>
    <scope>NUCLEOTIDE SEQUENCE [LARGE SCALE GENOMIC DNA]</scope>
    <source>
        <strain evidence="1 2">UC</strain>
    </source>
</reference>
<dbReference type="InterPro" id="IPR011990">
    <property type="entry name" value="TPR-like_helical_dom_sf"/>
</dbReference>
<dbReference type="RefSeq" id="WP_309260927.1">
    <property type="nucleotide sequence ID" value="NZ_JARUHG010000001.1"/>
</dbReference>
<dbReference type="Proteomes" id="UP001233535">
    <property type="component" value="Unassembled WGS sequence"/>
</dbReference>
<accession>A0ABU1C9H3</accession>
<evidence type="ECO:0000313" key="1">
    <source>
        <dbReference type="EMBL" id="MDR0181750.1"/>
    </source>
</evidence>
<gene>
    <name evidence="1" type="ORF">P8609_02050</name>
</gene>
<dbReference type="SUPFAM" id="SSF48452">
    <property type="entry name" value="TPR-like"/>
    <property type="match status" value="1"/>
</dbReference>
<evidence type="ECO:0000313" key="2">
    <source>
        <dbReference type="Proteomes" id="UP001233535"/>
    </source>
</evidence>
<keyword evidence="2" id="KW-1185">Reference proteome</keyword>